<evidence type="ECO:0000256" key="1">
    <source>
        <dbReference type="SAM" id="MobiDB-lite"/>
    </source>
</evidence>
<gene>
    <name evidence="3" type="ORF">PCOR1329_LOCUS21585</name>
</gene>
<evidence type="ECO:0000313" key="4">
    <source>
        <dbReference type="Proteomes" id="UP001189429"/>
    </source>
</evidence>
<protein>
    <recommendedName>
        <fullName evidence="2">Reverse transcriptase domain-containing protein</fullName>
    </recommendedName>
</protein>
<keyword evidence="4" id="KW-1185">Reference proteome</keyword>
<dbReference type="InterPro" id="IPR000477">
    <property type="entry name" value="RT_dom"/>
</dbReference>
<feature type="compositionally biased region" description="Pro residues" evidence="1">
    <location>
        <begin position="853"/>
        <end position="875"/>
    </location>
</feature>
<feature type="region of interest" description="Disordered" evidence="1">
    <location>
        <begin position="896"/>
        <end position="917"/>
    </location>
</feature>
<feature type="compositionally biased region" description="Low complexity" evidence="1">
    <location>
        <begin position="306"/>
        <end position="319"/>
    </location>
</feature>
<feature type="domain" description="Reverse transcriptase" evidence="2">
    <location>
        <begin position="1633"/>
        <end position="1754"/>
    </location>
</feature>
<feature type="region of interest" description="Disordered" evidence="1">
    <location>
        <begin position="838"/>
        <end position="877"/>
    </location>
</feature>
<dbReference type="EMBL" id="CAUYUJ010007118">
    <property type="protein sequence ID" value="CAK0819641.1"/>
    <property type="molecule type" value="Genomic_DNA"/>
</dbReference>
<dbReference type="Gene3D" id="3.60.10.10">
    <property type="entry name" value="Endonuclease/exonuclease/phosphatase"/>
    <property type="match status" value="1"/>
</dbReference>
<dbReference type="InterPro" id="IPR036691">
    <property type="entry name" value="Endo/exonu/phosph_ase_sf"/>
</dbReference>
<organism evidence="3 4">
    <name type="scientific">Prorocentrum cordatum</name>
    <dbReference type="NCBI Taxonomy" id="2364126"/>
    <lineage>
        <taxon>Eukaryota</taxon>
        <taxon>Sar</taxon>
        <taxon>Alveolata</taxon>
        <taxon>Dinophyceae</taxon>
        <taxon>Prorocentrales</taxon>
        <taxon>Prorocentraceae</taxon>
        <taxon>Prorocentrum</taxon>
    </lineage>
</organism>
<feature type="compositionally biased region" description="Basic and acidic residues" evidence="1">
    <location>
        <begin position="597"/>
        <end position="611"/>
    </location>
</feature>
<dbReference type="SUPFAM" id="SSF56672">
    <property type="entry name" value="DNA/RNA polymerases"/>
    <property type="match status" value="1"/>
</dbReference>
<dbReference type="Proteomes" id="UP001189429">
    <property type="component" value="Unassembled WGS sequence"/>
</dbReference>
<evidence type="ECO:0000313" key="3">
    <source>
        <dbReference type="EMBL" id="CAK0819641.1"/>
    </source>
</evidence>
<feature type="region of interest" description="Disordered" evidence="1">
    <location>
        <begin position="597"/>
        <end position="621"/>
    </location>
</feature>
<dbReference type="CDD" id="cd22744">
    <property type="entry name" value="OTU"/>
    <property type="match status" value="1"/>
</dbReference>
<sequence>MALEALVVGGARHSWSRRATFVGSLRYIKVKPLAERKAHKKVHKWKRRLKRRSKGMDDQAHNQADPHDQAVHGAGALGLHGCGEYAEVDFHDCEDGGWDGPEGALWEIYSAPEAKNTKQEIEEHVDDTADVDDTFNHQLNVGTGSECKTDVDDTADVDGAFNHQLDVGTGSEDMTEVNDTTDANDIFLHHGAVDTNTQDIGKVTEEIGDEEEPALRGGGAPSNSMDTFLKALSGLMQSYSEAGSAGAGTTPARPGGRWRTRRQQQKQEGLDELIARLRKMLDDAAKAKWTMERLVNGLTEAVAQAKQKQAQPAGAQAQQEPRGKPAGKGLSRLAWTKGQVLLGPKAFEALMDAEDPAQAANKVKAIVAKPGQVNEILDLARSYAITHKIGVVFAKEVDGVKSQLKWLRVEGQAGRGDKLKSLHVAPVAAAGLPLELAGEKVKASKGSKAAEDAAAKQTTVMRITMVKKYMTDSAWRASPAGDDICRSCFVTVQEDKVLDLLRPDRAVPWEITGTPASWGANDVSTYFTENDWTEVSLIRPRFRNKGWIFRMKAPAEVRDYSVWQIHNHTITVVHDTWQQKGMTTKMINPRPGVVRQDLHEQEKERKAKADAAKPPGEQGGQAKKTKCINVYGYQGWDLGGKGDCLYRAAAASAAALEGRKKEDIEKNIASLGKKIRAETTGLIRKHSLFKGVWVADPNASVRWEGGPIPATYQEWVDATAREGRYACEHTAAVLALRLERRLVVFYWHQGKWVKGWVISPPEGAGNAAIEKKRSKAMGRAPIPVALKDEHYVALHLKDGQKEWPLEWADPPEEDFATQLLRGGVAATGSCWDSVSVAAHGGKRRRLRGKQTAPAPPALAGPPPGWDEPPPAPHAAPRPLVRGSAEWVEHKKYVKRRNRHVDREHPDKPRSFFNKKNGTLPTLKALSDEEWREALQLPMGPLPKMAWTCQDCGKSLPFQSDNSRSIIDKARRAHREAEHGVKWQTATEWRRRQRAAGRNYLPNGSLTQTQETSLSEKDFKSFRKSMFKHGYRAYHQGGNVAEGTTQQIHSVVTIVSRKLRSKQLWSRGGPEGQILATVVEGVVLFNTYVVPGVDEGAIMREISDVVQVDRLTSWMAIGDWNQLPTQVLVPRAWCCIEAVKDKNGDYLPTRWRGHRCIDYGVSWAMTVTGHELIEDAISDHIVVQMLVDFRMEGEEVEEWRLAKHRGVAMPPASSKEEWVDITSKLGDSTQGYYHVQSGMKAAADGVEPGSCEARRLVDQKWAELSHAMETCMAQARAMLTDTEWDCAAEDPERTGSDGRKKLKKNEFRLERVRHGRAASCLEATFRERQLANALARLRRLAYLQQRGAGREAEARRLREKAKRYLEQTGDTALAQIHAVQDKIVELEGLLRSERDRAKEQRLARWRESLRTSRRKAHSWLRGHIPPDTMIYEQDREEAPAQSMPESLGFLISRWRKVWDRELPPEAAWRAKVAEWGPRHQEEVWAPLEKEDVRTAQDKIRGSSAGPDGWTSEEVADAIFATEAVAEFFNLCETVAALPSGWQKERQAHLPKEDVAEGKALPAEAVRPISVSSCWYRLWAGSRLHSAASRQWQRRWWPERAFGAKRGASVNDAAGMPKAIVAMLTQQWENQERYMQLAGITHPQAQEVRTSLPQGDPWSPLALTCLLAGPLRELEERVPNVTTTVFVDDRTWTARRLEDLLAAAQLWRAWSAALGLKENALKEQWSHWDPAGRRNLQKHVSPDTVADKLEVLGMKITGGKRRKKCRKEVKRLDKASQQTAKAALLPLPPRERKEVVEAGPLASAQYGWVFNTPNIQTTNQIQSRVHRAIDFPIHAPRPLKLLILGHRSDVRYRCQQEAILGVVRAIAKGLAGNDPTGELPWKETTGWSGVLAKHLAWTGWRCVDEWVWNHQGTEKTITLRRDHPEWREPGQVAHLLREAWRFSNFQEFVKGSRRATVACDDAEYDPLRYKRMLKLVEEIPAAASLRRKEVDRQLVEWAVFVDRVIRDH</sequence>
<dbReference type="InterPro" id="IPR043502">
    <property type="entry name" value="DNA/RNA_pol_sf"/>
</dbReference>
<dbReference type="Pfam" id="PF00078">
    <property type="entry name" value="RVT_1"/>
    <property type="match status" value="1"/>
</dbReference>
<name>A0ABN9RL50_9DINO</name>
<feature type="compositionally biased region" description="Basic and acidic residues" evidence="1">
    <location>
        <begin position="54"/>
        <end position="69"/>
    </location>
</feature>
<feature type="region of interest" description="Disordered" evidence="1">
    <location>
        <begin position="241"/>
        <end position="267"/>
    </location>
</feature>
<feature type="non-terminal residue" evidence="3">
    <location>
        <position position="2006"/>
    </location>
</feature>
<proteinExistence type="predicted"/>
<evidence type="ECO:0000259" key="2">
    <source>
        <dbReference type="Pfam" id="PF00078"/>
    </source>
</evidence>
<feature type="compositionally biased region" description="Basic and acidic residues" evidence="1">
    <location>
        <begin position="900"/>
        <end position="909"/>
    </location>
</feature>
<feature type="compositionally biased region" description="Low complexity" evidence="1">
    <location>
        <begin position="242"/>
        <end position="255"/>
    </location>
</feature>
<feature type="compositionally biased region" description="Basic residues" evidence="1">
    <location>
        <begin position="41"/>
        <end position="53"/>
    </location>
</feature>
<comment type="caution">
    <text evidence="3">The sequence shown here is derived from an EMBL/GenBank/DDBJ whole genome shotgun (WGS) entry which is preliminary data.</text>
</comment>
<accession>A0ABN9RL50</accession>
<feature type="region of interest" description="Disordered" evidence="1">
    <location>
        <begin position="41"/>
        <end position="69"/>
    </location>
</feature>
<dbReference type="SUPFAM" id="SSF56219">
    <property type="entry name" value="DNase I-like"/>
    <property type="match status" value="1"/>
</dbReference>
<feature type="region of interest" description="Disordered" evidence="1">
    <location>
        <begin position="306"/>
        <end position="329"/>
    </location>
</feature>
<reference evidence="3" key="1">
    <citation type="submission" date="2023-10" db="EMBL/GenBank/DDBJ databases">
        <authorList>
            <person name="Chen Y."/>
            <person name="Shah S."/>
            <person name="Dougan E. K."/>
            <person name="Thang M."/>
            <person name="Chan C."/>
        </authorList>
    </citation>
    <scope>NUCLEOTIDE SEQUENCE [LARGE SCALE GENOMIC DNA]</scope>
</reference>